<dbReference type="AlphaFoldDB" id="A0AAU0MI63"/>
<dbReference type="EMBL" id="CP137080">
    <property type="protein sequence ID" value="WOQ70147.1"/>
    <property type="molecule type" value="Genomic_DNA"/>
</dbReference>
<dbReference type="InterPro" id="IPR000683">
    <property type="entry name" value="Gfo/Idh/MocA-like_OxRdtase_N"/>
</dbReference>
<dbReference type="PANTHER" id="PTHR43249">
    <property type="entry name" value="UDP-N-ACETYL-2-AMINO-2-DEOXY-D-GLUCURONATE OXIDASE"/>
    <property type="match status" value="1"/>
</dbReference>
<dbReference type="GO" id="GO:0000166">
    <property type="term" value="F:nucleotide binding"/>
    <property type="evidence" value="ECO:0007669"/>
    <property type="project" value="InterPro"/>
</dbReference>
<dbReference type="PANTHER" id="PTHR43249:SF1">
    <property type="entry name" value="D-GLUCOSIDE 3-DEHYDROGENASE"/>
    <property type="match status" value="1"/>
</dbReference>
<dbReference type="SUPFAM" id="SSF51735">
    <property type="entry name" value="NAD(P)-binding Rossmann-fold domains"/>
    <property type="match status" value="1"/>
</dbReference>
<keyword evidence="3" id="KW-1185">Reference proteome</keyword>
<proteinExistence type="predicted"/>
<dbReference type="Gene3D" id="3.40.50.720">
    <property type="entry name" value="NAD(P)-binding Rossmann-like Domain"/>
    <property type="match status" value="1"/>
</dbReference>
<dbReference type="RefSeq" id="WP_330171228.1">
    <property type="nucleotide sequence ID" value="NZ_CP137080.1"/>
</dbReference>
<sequence length="383" mass="42239">MNLAKGDLTVALVGLRFGAEFAPIYQAHPDVREVVLCDSDPEQLETVGARFGISRRMSSLEEVLAAPDIDAVHLVTPLTLHGSQSIQVMESGKHCAVTIPAALSMEELDSLVDVEKRTGMRYMMMETAVYTREFLFVREMFERGEFGALSFARGAHLQDMEGWPAYWRGFPPIAHITHALAPVLALTGTGADRVHCFGSGRLSDEMASAYGNPFPVETAIFRLDDVDISVEVTRSMFRTARPYTESFAIYGDRLGFEWPQLEDEQPLLFEMGALSTERGRPIDVKRLDVPDRADLLPEEIRPFTRESVYQGGDHLSFVQGGGHGGSHPHLVHEFVRAVVEDRQSAIDAATAANWTAAGLAAHESAMQQGAEVTIPRFDHQLVA</sequence>
<evidence type="ECO:0000259" key="1">
    <source>
        <dbReference type="Pfam" id="PF01408"/>
    </source>
</evidence>
<dbReference type="InterPro" id="IPR052515">
    <property type="entry name" value="Gfo/Idh/MocA_Oxidoreductase"/>
</dbReference>
<dbReference type="InterPro" id="IPR036291">
    <property type="entry name" value="NAD(P)-bd_dom_sf"/>
</dbReference>
<dbReference type="Gene3D" id="3.30.360.10">
    <property type="entry name" value="Dihydrodipicolinate Reductase, domain 2"/>
    <property type="match status" value="1"/>
</dbReference>
<reference evidence="2 3" key="1">
    <citation type="submission" date="2023-10" db="EMBL/GenBank/DDBJ databases">
        <title>Y20.</title>
        <authorList>
            <person name="Zhang G."/>
            <person name="Ding Y."/>
        </authorList>
    </citation>
    <scope>NUCLEOTIDE SEQUENCE [LARGE SCALE GENOMIC DNA]</scope>
    <source>
        <strain evidence="2 3">Y20</strain>
    </source>
</reference>
<protein>
    <submittedName>
        <fullName evidence="2">Gfo/Idh/MocA family oxidoreductase</fullName>
    </submittedName>
</protein>
<dbReference type="SUPFAM" id="SSF55347">
    <property type="entry name" value="Glyceraldehyde-3-phosphate dehydrogenase-like, C-terminal domain"/>
    <property type="match status" value="1"/>
</dbReference>
<feature type="domain" description="Gfo/Idh/MocA-like oxidoreductase N-terminal" evidence="1">
    <location>
        <begin position="9"/>
        <end position="124"/>
    </location>
</feature>
<evidence type="ECO:0000313" key="3">
    <source>
        <dbReference type="Proteomes" id="UP001329313"/>
    </source>
</evidence>
<evidence type="ECO:0000313" key="2">
    <source>
        <dbReference type="EMBL" id="WOQ70147.1"/>
    </source>
</evidence>
<accession>A0AAU0MI63</accession>
<name>A0AAU0MI63_9MICO</name>
<dbReference type="Pfam" id="PF01408">
    <property type="entry name" value="GFO_IDH_MocA"/>
    <property type="match status" value="1"/>
</dbReference>
<dbReference type="Proteomes" id="UP001329313">
    <property type="component" value="Chromosome"/>
</dbReference>
<organism evidence="2 3">
    <name type="scientific">Microbacterium limosum</name>
    <dbReference type="NCBI Taxonomy" id="3079935"/>
    <lineage>
        <taxon>Bacteria</taxon>
        <taxon>Bacillati</taxon>
        <taxon>Actinomycetota</taxon>
        <taxon>Actinomycetes</taxon>
        <taxon>Micrococcales</taxon>
        <taxon>Microbacteriaceae</taxon>
        <taxon>Microbacterium</taxon>
    </lineage>
</organism>
<dbReference type="KEGG" id="mliy:RYJ27_02695"/>
<gene>
    <name evidence="2" type="ORF">RYJ27_02695</name>
</gene>